<organism evidence="1 2">
    <name type="scientific">Asticcacaulis benevestitus DSM 16100 = ATCC BAA-896</name>
    <dbReference type="NCBI Taxonomy" id="1121022"/>
    <lineage>
        <taxon>Bacteria</taxon>
        <taxon>Pseudomonadati</taxon>
        <taxon>Pseudomonadota</taxon>
        <taxon>Alphaproteobacteria</taxon>
        <taxon>Caulobacterales</taxon>
        <taxon>Caulobacteraceae</taxon>
        <taxon>Asticcacaulis</taxon>
    </lineage>
</organism>
<evidence type="ECO:0000313" key="1">
    <source>
        <dbReference type="EMBL" id="ESQ81504.1"/>
    </source>
</evidence>
<accession>V4P2U8</accession>
<dbReference type="AlphaFoldDB" id="V4P2U8"/>
<dbReference type="EMBL" id="AWGB01000088">
    <property type="protein sequence ID" value="ESQ81504.1"/>
    <property type="molecule type" value="Genomic_DNA"/>
</dbReference>
<gene>
    <name evidence="1" type="ORF">ABENE_21920</name>
</gene>
<comment type="caution">
    <text evidence="1">The sequence shown here is derived from an EMBL/GenBank/DDBJ whole genome shotgun (WGS) entry which is preliminary data.</text>
</comment>
<keyword evidence="2" id="KW-1185">Reference proteome</keyword>
<evidence type="ECO:0000313" key="2">
    <source>
        <dbReference type="Proteomes" id="UP000017837"/>
    </source>
</evidence>
<proteinExistence type="predicted"/>
<reference evidence="1 2" key="1">
    <citation type="journal article" date="2014" name="Nature">
        <title>Sequential evolution of bacterial morphology by co-option of a developmental regulator.</title>
        <authorList>
            <person name="Jiang C."/>
            <person name="Brown P.J."/>
            <person name="Ducret A."/>
            <person name="Brun Y.V."/>
        </authorList>
    </citation>
    <scope>NUCLEOTIDE SEQUENCE [LARGE SCALE GENOMIC DNA]</scope>
    <source>
        <strain evidence="1 2">DSM 16100</strain>
    </source>
</reference>
<protein>
    <submittedName>
        <fullName evidence="1">Uncharacterized protein</fullName>
    </submittedName>
</protein>
<name>V4P2U8_9CAUL</name>
<sequence length="40" mass="4383">MLKIPQDLENHVYIGLNVEAMASFGGSPLPPAKMREPHPP</sequence>
<dbReference type="Proteomes" id="UP000017837">
    <property type="component" value="Unassembled WGS sequence"/>
</dbReference>
<dbReference type="PATRIC" id="fig|1121022.4.peg.4489"/>